<proteinExistence type="predicted"/>
<feature type="transmembrane region" description="Helical" evidence="2">
    <location>
        <begin position="153"/>
        <end position="176"/>
    </location>
</feature>
<dbReference type="EMBL" id="MU857622">
    <property type="protein sequence ID" value="KAK4249546.1"/>
    <property type="molecule type" value="Genomic_DNA"/>
</dbReference>
<evidence type="ECO:0000256" key="1">
    <source>
        <dbReference type="SAM" id="MobiDB-lite"/>
    </source>
</evidence>
<feature type="compositionally biased region" description="Polar residues" evidence="1">
    <location>
        <begin position="273"/>
        <end position="283"/>
    </location>
</feature>
<keyword evidence="2" id="KW-1133">Transmembrane helix</keyword>
<dbReference type="Proteomes" id="UP001303647">
    <property type="component" value="Unassembled WGS sequence"/>
</dbReference>
<feature type="compositionally biased region" description="Low complexity" evidence="1">
    <location>
        <begin position="238"/>
        <end position="252"/>
    </location>
</feature>
<feature type="compositionally biased region" description="Polar residues" evidence="1">
    <location>
        <begin position="228"/>
        <end position="237"/>
    </location>
</feature>
<reference evidence="3" key="1">
    <citation type="journal article" date="2023" name="Mol. Phylogenet. Evol.">
        <title>Genome-scale phylogeny and comparative genomics of the fungal order Sordariales.</title>
        <authorList>
            <person name="Hensen N."/>
            <person name="Bonometti L."/>
            <person name="Westerberg I."/>
            <person name="Brannstrom I.O."/>
            <person name="Guillou S."/>
            <person name="Cros-Aarteil S."/>
            <person name="Calhoun S."/>
            <person name="Haridas S."/>
            <person name="Kuo A."/>
            <person name="Mondo S."/>
            <person name="Pangilinan J."/>
            <person name="Riley R."/>
            <person name="LaButti K."/>
            <person name="Andreopoulos B."/>
            <person name="Lipzen A."/>
            <person name="Chen C."/>
            <person name="Yan M."/>
            <person name="Daum C."/>
            <person name="Ng V."/>
            <person name="Clum A."/>
            <person name="Steindorff A."/>
            <person name="Ohm R.A."/>
            <person name="Martin F."/>
            <person name="Silar P."/>
            <person name="Natvig D.O."/>
            <person name="Lalanne C."/>
            <person name="Gautier V."/>
            <person name="Ament-Velasquez S.L."/>
            <person name="Kruys A."/>
            <person name="Hutchinson M.I."/>
            <person name="Powell A.J."/>
            <person name="Barry K."/>
            <person name="Miller A.N."/>
            <person name="Grigoriev I.V."/>
            <person name="Debuchy R."/>
            <person name="Gladieux P."/>
            <person name="Hiltunen Thoren M."/>
            <person name="Johannesson H."/>
        </authorList>
    </citation>
    <scope>NUCLEOTIDE SEQUENCE</scope>
    <source>
        <strain evidence="3">CBS 359.72</strain>
    </source>
</reference>
<comment type="caution">
    <text evidence="3">The sequence shown here is derived from an EMBL/GenBank/DDBJ whole genome shotgun (WGS) entry which is preliminary data.</text>
</comment>
<feature type="transmembrane region" description="Helical" evidence="2">
    <location>
        <begin position="47"/>
        <end position="65"/>
    </location>
</feature>
<evidence type="ECO:0000256" key="2">
    <source>
        <dbReference type="SAM" id="Phobius"/>
    </source>
</evidence>
<feature type="region of interest" description="Disordered" evidence="1">
    <location>
        <begin position="204"/>
        <end position="292"/>
    </location>
</feature>
<feature type="transmembrane region" description="Helical" evidence="2">
    <location>
        <begin position="77"/>
        <end position="96"/>
    </location>
</feature>
<evidence type="ECO:0000313" key="4">
    <source>
        <dbReference type="Proteomes" id="UP001303647"/>
    </source>
</evidence>
<gene>
    <name evidence="3" type="ORF">C7999DRAFT_39375</name>
</gene>
<accession>A0AAN7CWV5</accession>
<organism evidence="3 4">
    <name type="scientific">Corynascus novoguineensis</name>
    <dbReference type="NCBI Taxonomy" id="1126955"/>
    <lineage>
        <taxon>Eukaryota</taxon>
        <taxon>Fungi</taxon>
        <taxon>Dikarya</taxon>
        <taxon>Ascomycota</taxon>
        <taxon>Pezizomycotina</taxon>
        <taxon>Sordariomycetes</taxon>
        <taxon>Sordariomycetidae</taxon>
        <taxon>Sordariales</taxon>
        <taxon>Chaetomiaceae</taxon>
        <taxon>Corynascus</taxon>
    </lineage>
</organism>
<name>A0AAN7CWV5_9PEZI</name>
<keyword evidence="2" id="KW-0472">Membrane</keyword>
<keyword evidence="4" id="KW-1185">Reference proteome</keyword>
<evidence type="ECO:0000313" key="3">
    <source>
        <dbReference type="EMBL" id="KAK4249546.1"/>
    </source>
</evidence>
<feature type="compositionally biased region" description="Basic and acidic residues" evidence="1">
    <location>
        <begin position="204"/>
        <end position="215"/>
    </location>
</feature>
<feature type="compositionally biased region" description="Polar residues" evidence="1">
    <location>
        <begin position="391"/>
        <end position="402"/>
    </location>
</feature>
<feature type="region of interest" description="Disordered" evidence="1">
    <location>
        <begin position="349"/>
        <end position="402"/>
    </location>
</feature>
<dbReference type="AlphaFoldDB" id="A0AAN7CWV5"/>
<keyword evidence="2" id="KW-0812">Transmembrane</keyword>
<reference evidence="3" key="2">
    <citation type="submission" date="2023-05" db="EMBL/GenBank/DDBJ databases">
        <authorList>
            <consortium name="Lawrence Berkeley National Laboratory"/>
            <person name="Steindorff A."/>
            <person name="Hensen N."/>
            <person name="Bonometti L."/>
            <person name="Westerberg I."/>
            <person name="Brannstrom I.O."/>
            <person name="Guillou S."/>
            <person name="Cros-Aarteil S."/>
            <person name="Calhoun S."/>
            <person name="Haridas S."/>
            <person name="Kuo A."/>
            <person name="Mondo S."/>
            <person name="Pangilinan J."/>
            <person name="Riley R."/>
            <person name="Labutti K."/>
            <person name="Andreopoulos B."/>
            <person name="Lipzen A."/>
            <person name="Chen C."/>
            <person name="Yanf M."/>
            <person name="Daum C."/>
            <person name="Ng V."/>
            <person name="Clum A."/>
            <person name="Ohm R."/>
            <person name="Martin F."/>
            <person name="Silar P."/>
            <person name="Natvig D."/>
            <person name="Lalanne C."/>
            <person name="Gautier V."/>
            <person name="Ament-Velasquez S.L."/>
            <person name="Kruys A."/>
            <person name="Hutchinson M.I."/>
            <person name="Powell A.J."/>
            <person name="Barry K."/>
            <person name="Miller A.N."/>
            <person name="Grigoriev I.V."/>
            <person name="Debuchy R."/>
            <person name="Gladieux P."/>
            <person name="Thoren M.H."/>
            <person name="Johannesson H."/>
        </authorList>
    </citation>
    <scope>NUCLEOTIDE SEQUENCE</scope>
    <source>
        <strain evidence="3">CBS 359.72</strain>
    </source>
</reference>
<protein>
    <submittedName>
        <fullName evidence="3">Uncharacterized protein</fullName>
    </submittedName>
</protein>
<feature type="compositionally biased region" description="Pro residues" evidence="1">
    <location>
        <begin position="262"/>
        <end position="271"/>
    </location>
</feature>
<sequence>MAWNLSAWLALGRTAQLLGSLVSVASHGYFTVRLKDSKHGLSKKTTILELLACLFLGYSILALVIQQTGRRSNKTRWLKAFVVCDVLLVAVLLGIINVLARGGLPMHCAGLTKKDLDPDEEDLLPGYTTIGFSDEGPGVRGELDELCEFAQPYYIVANALVFTYIFTITATLLRILESRYTRNTKVDELLDSLERADDIRLKRVDSPSLPEDSRRLGVPPPPSEGILTRNTSLRSNFTATTSATASHTGASGIPSVPHRPVGQPPALPRRPVPSTSVISSQRVASPPTRLPLDPVYDDEEDENAESALVADGMRHQRSLTRDHSSHHHLSTFPRMPMLSEENQSADAALVSDGGMRPGDQALPPYEPGNRRMSGHGGDNELRLSGYVKGQTRAQNMKDSGGY</sequence>